<dbReference type="InterPro" id="IPR013216">
    <property type="entry name" value="Methyltransf_11"/>
</dbReference>
<dbReference type="Proteomes" id="UP000318380">
    <property type="component" value="Unassembled WGS sequence"/>
</dbReference>
<organism evidence="2 3">
    <name type="scientific">Kribbella amoyensis</name>
    <dbReference type="NCBI Taxonomy" id="996641"/>
    <lineage>
        <taxon>Bacteria</taxon>
        <taxon>Bacillati</taxon>
        <taxon>Actinomycetota</taxon>
        <taxon>Actinomycetes</taxon>
        <taxon>Propionibacteriales</taxon>
        <taxon>Kribbellaceae</taxon>
        <taxon>Kribbella</taxon>
    </lineage>
</organism>
<keyword evidence="3" id="KW-1185">Reference proteome</keyword>
<keyword evidence="2" id="KW-0808">Transferase</keyword>
<evidence type="ECO:0000259" key="1">
    <source>
        <dbReference type="Pfam" id="PF08241"/>
    </source>
</evidence>
<dbReference type="Gene3D" id="3.40.50.150">
    <property type="entry name" value="Vaccinia Virus protein VP39"/>
    <property type="match status" value="1"/>
</dbReference>
<name>A0A561BZP6_9ACTN</name>
<dbReference type="InterPro" id="IPR029063">
    <property type="entry name" value="SAM-dependent_MTases_sf"/>
</dbReference>
<dbReference type="EMBL" id="VIVK01000001">
    <property type="protein sequence ID" value="TWD84340.1"/>
    <property type="molecule type" value="Genomic_DNA"/>
</dbReference>
<keyword evidence="2" id="KW-0489">Methyltransferase</keyword>
<proteinExistence type="predicted"/>
<dbReference type="GO" id="GO:0008757">
    <property type="term" value="F:S-adenosylmethionine-dependent methyltransferase activity"/>
    <property type="evidence" value="ECO:0007669"/>
    <property type="project" value="InterPro"/>
</dbReference>
<protein>
    <submittedName>
        <fullName evidence="2">Methyltransferase family protein</fullName>
    </submittedName>
</protein>
<dbReference type="GO" id="GO:0032259">
    <property type="term" value="P:methylation"/>
    <property type="evidence" value="ECO:0007669"/>
    <property type="project" value="UniProtKB-KW"/>
</dbReference>
<sequence>MTKLARYDTVADMYASGWTDDLRDPVTVSLLELAGAVDGRRVLEVACGHGRVSRGLAKRGASVVGVDLSAAMLAKAAEAERHEPLGIEYLQADVSAPGLLEGEIFDVAVCSFGLSDIDDLNGALVNIKRLLRPGGVFALCILHPCFAGIDGVSGAWPTETDYYDERWWQADGTLSTLRQQVGANHRMLATYLNTLQRHGFRLDEVAEPRPKVEPDSPRAAMARYPVFLVLRCVTEAGSAGE</sequence>
<dbReference type="OrthoDB" id="5566900at2"/>
<comment type="caution">
    <text evidence="2">The sequence shown here is derived from an EMBL/GenBank/DDBJ whole genome shotgun (WGS) entry which is preliminary data.</text>
</comment>
<gene>
    <name evidence="2" type="ORF">FB561_5527</name>
</gene>
<evidence type="ECO:0000313" key="2">
    <source>
        <dbReference type="EMBL" id="TWD84340.1"/>
    </source>
</evidence>
<dbReference type="InterPro" id="IPR050508">
    <property type="entry name" value="Methyltransf_Superfamily"/>
</dbReference>
<dbReference type="CDD" id="cd02440">
    <property type="entry name" value="AdoMet_MTases"/>
    <property type="match status" value="1"/>
</dbReference>
<reference evidence="2 3" key="1">
    <citation type="submission" date="2019-06" db="EMBL/GenBank/DDBJ databases">
        <title>Sequencing the genomes of 1000 actinobacteria strains.</title>
        <authorList>
            <person name="Klenk H.-P."/>
        </authorList>
    </citation>
    <scope>NUCLEOTIDE SEQUENCE [LARGE SCALE GENOMIC DNA]</scope>
    <source>
        <strain evidence="2 3">DSM 24683</strain>
    </source>
</reference>
<dbReference type="RefSeq" id="WP_145811552.1">
    <property type="nucleotide sequence ID" value="NZ_VIVK01000001.1"/>
</dbReference>
<dbReference type="SUPFAM" id="SSF53335">
    <property type="entry name" value="S-adenosyl-L-methionine-dependent methyltransferases"/>
    <property type="match status" value="1"/>
</dbReference>
<accession>A0A561BZP6</accession>
<dbReference type="AlphaFoldDB" id="A0A561BZP6"/>
<feature type="domain" description="Methyltransferase type 11" evidence="1">
    <location>
        <begin position="43"/>
        <end position="138"/>
    </location>
</feature>
<evidence type="ECO:0000313" key="3">
    <source>
        <dbReference type="Proteomes" id="UP000318380"/>
    </source>
</evidence>
<dbReference type="PANTHER" id="PTHR42912">
    <property type="entry name" value="METHYLTRANSFERASE"/>
    <property type="match status" value="1"/>
</dbReference>
<dbReference type="Pfam" id="PF08241">
    <property type="entry name" value="Methyltransf_11"/>
    <property type="match status" value="1"/>
</dbReference>